<dbReference type="Pfam" id="PF00053">
    <property type="entry name" value="EGF_laminin"/>
    <property type="match status" value="2"/>
</dbReference>
<dbReference type="SUPFAM" id="SSF49899">
    <property type="entry name" value="Concanavalin A-like lectins/glucanases"/>
    <property type="match status" value="3"/>
</dbReference>
<feature type="domain" description="Kazal-like" evidence="7">
    <location>
        <begin position="61"/>
        <end position="129"/>
    </location>
</feature>
<reference evidence="8" key="1">
    <citation type="journal article" date="2010" name="Science">
        <title>Plasticity of animal genome architecture unmasked by rapid evolution of a pelagic tunicate.</title>
        <authorList>
            <person name="Denoeud F."/>
            <person name="Henriet S."/>
            <person name="Mungpakdee S."/>
            <person name="Aury J.M."/>
            <person name="Da Silva C."/>
            <person name="Brinkmann H."/>
            <person name="Mikhaleva J."/>
            <person name="Olsen L.C."/>
            <person name="Jubin C."/>
            <person name="Canestro C."/>
            <person name="Bouquet J.M."/>
            <person name="Danks G."/>
            <person name="Poulain J."/>
            <person name="Campsteijn C."/>
            <person name="Adamski M."/>
            <person name="Cross I."/>
            <person name="Yadetie F."/>
            <person name="Muffato M."/>
            <person name="Louis A."/>
            <person name="Butcher S."/>
            <person name="Tsagkogeorga G."/>
            <person name="Konrad A."/>
            <person name="Singh S."/>
            <person name="Jensen M.F."/>
            <person name="Cong E.H."/>
            <person name="Eikeseth-Otteraa H."/>
            <person name="Noel B."/>
            <person name="Anthouard V."/>
            <person name="Porcel B.M."/>
            <person name="Kachouri-Lafond R."/>
            <person name="Nishino A."/>
            <person name="Ugolini M."/>
            <person name="Chourrout P."/>
            <person name="Nishida H."/>
            <person name="Aasland R."/>
            <person name="Huzurbazar S."/>
            <person name="Westhof E."/>
            <person name="Delsuc F."/>
            <person name="Lehrach H."/>
            <person name="Reinhardt R."/>
            <person name="Weissenbach J."/>
            <person name="Roy S.W."/>
            <person name="Artiguenave F."/>
            <person name="Postlethwait J.H."/>
            <person name="Manak J.R."/>
            <person name="Thompson E.M."/>
            <person name="Jaillon O."/>
            <person name="Du Pasquier L."/>
            <person name="Boudinot P."/>
            <person name="Liberles D.A."/>
            <person name="Volff J.N."/>
            <person name="Philippe H."/>
            <person name="Lenhard B."/>
            <person name="Roest Crollius H."/>
            <person name="Wincker P."/>
            <person name="Chourrout D."/>
        </authorList>
    </citation>
    <scope>NUCLEOTIDE SEQUENCE [LARGE SCALE GENOMIC DNA]</scope>
</reference>
<dbReference type="GO" id="GO:0005576">
    <property type="term" value="C:extracellular region"/>
    <property type="evidence" value="ECO:0007669"/>
    <property type="project" value="TreeGrafter"/>
</dbReference>
<keyword evidence="3 4" id="KW-1015">Disulfide bond</keyword>
<keyword evidence="1" id="KW-0646">Protease inhibitor</keyword>
<keyword evidence="4" id="KW-0424">Laminin EGF-like domain</keyword>
<dbReference type="InterPro" id="IPR050653">
    <property type="entry name" value="Prot_Inhib_GrowthFact_Antg"/>
</dbReference>
<name>E4WS08_OIKDI</name>
<dbReference type="SMART" id="SM00282">
    <property type="entry name" value="LamG"/>
    <property type="match status" value="2"/>
</dbReference>
<evidence type="ECO:0000256" key="4">
    <source>
        <dbReference type="PROSITE-ProRule" id="PRU00460"/>
    </source>
</evidence>
<feature type="domain" description="Laminin EGF-like" evidence="6">
    <location>
        <begin position="417"/>
        <end position="464"/>
    </location>
</feature>
<feature type="domain" description="Kazal-like" evidence="7">
    <location>
        <begin position="1"/>
        <end position="46"/>
    </location>
</feature>
<feature type="domain" description="Kazal-like" evidence="7">
    <location>
        <begin position="143"/>
        <end position="196"/>
    </location>
</feature>
<dbReference type="SMART" id="SM00280">
    <property type="entry name" value="KAZAL"/>
    <property type="match status" value="6"/>
</dbReference>
<dbReference type="Pfam" id="PF07648">
    <property type="entry name" value="Kazal_2"/>
    <property type="match status" value="6"/>
</dbReference>
<dbReference type="InterPro" id="IPR009030">
    <property type="entry name" value="Growth_fac_rcpt_cys_sf"/>
</dbReference>
<keyword evidence="9" id="KW-1185">Reference proteome</keyword>
<sequence length="1320" mass="149314">MRCERKEVTAVCGSDGITYLNECELEHAQCREQQLVSLQYHGLCRDVQVAEIECRRDNECQNGSICNVGICRCPACDDDAPADVCGNDGNTYRSECDLNRRKCKERDRHKILMFFKLINANKMFGGCYEPPCEECRDKECKLFGTEWKCNCPLCPAENNPVCGSDGVTYNSLCVMKRTNCEFGSGIELVSSGKCPEKGEEDKTCEGCFFGAYCERGRCKCDYNCKSIDRPVCGDNNIDFKNECFLREFECQIQQPFDIVKSGHCSVENDQKNCPIYTAGVERTVDGVECHCPECDHHFGDSAVCGSDGKLYDSRCELRSQACHFNEQIFEVPLDHCGLEIEGSGGGEVCKFGGVDASDRFEDDEEFSRQIYCRCNWHCEDGGAQVVAEGVVFDNLCKYYRDGNCKNQRELVITKSNCHCNNPGAYDREGPCDHVEGCLCKPGYKGKHCEDCELNYYQLNGRCIQCSCSQQGSRGALCDENGQCFCKAGFIGQKCDIKVEQDRDQCQDCNSPEIESGAICGDDHRIYGSRCAMRRLHCNKKPENQPEAVKYFKQCLFSGYPQIEIDEDESSEESEIMEDIIMLPVLPPTQKPSDAPEGSGGYVDPQFSTCDDEECGDNSISLSEAKLPQDSSIDFDSIRYDVVLTLKNNMDWNDKERIEKDLSAVFASELSEINLKSAVIDKIEDKSAILSIEISPDKPYLEAKINSHLQENIDRSSFSQFNIVHGQWFGGESFERYSFERCDTTYEFEIKFKFRTRDPNGVIFWAGSPDTLDKRLALTIKDSKLELSFAKNEPYRYKKAVEDNVWHTVELKFNRGGITLILDHIPRPEYIATGKKDSRELDLSNIYIGGIPKDQELDILSSLEINKGLTGCFQMIGGSAMKSGVSENKDYPIKSVYSYGIAKCDGRSPCQNNLNECDKDDSCVEWDSLRFCEASKGPHRLQGVKMNGSSILMFDSEEPKRISSIEIEFESTPGKRSYGLLHLSNSLVLSVDDRRLRLDLSLDGTDNAGMLILEDQFPLEDAVSTRVRLEFRPRKVVMKMCQDKCRNDHSQTKTFNRRKPRFDSRLVIGQIHPSTFTHLSSRYFQHLVGFHGVFKSLKLNDEQLALWQDADLRRMIAPAYEPVIPLARKFGPVKFNNVGKYFNFVTEPLTIMDEVRVQMKIKVHKDTEKETIYFSGNELGTSSLKIHVRSGYLVVRLEIEDIADGNDVLLELESLYRIDHDEWTDIEVVYKKEQDVGFRTLNLVIDNGSYADSDVAFTTVDFVSDGFIFLGGMQNSVADSVEGFSGCIDEVVLNKRELDLRQNLIEASKNSSREDTLLECK</sequence>
<protein>
    <recommendedName>
        <fullName evidence="10">Agrin</fullName>
    </recommendedName>
</protein>
<dbReference type="Proteomes" id="UP000001307">
    <property type="component" value="Unassembled WGS sequence"/>
</dbReference>
<dbReference type="InterPro" id="IPR036058">
    <property type="entry name" value="Kazal_dom_sf"/>
</dbReference>
<dbReference type="PANTHER" id="PTHR10913:SF45">
    <property type="entry name" value="FOLLISTATIN, ISOFORM A-RELATED"/>
    <property type="match status" value="1"/>
</dbReference>
<keyword evidence="2" id="KW-0722">Serine protease inhibitor</keyword>
<evidence type="ECO:0000313" key="8">
    <source>
        <dbReference type="EMBL" id="CBY20540.1"/>
    </source>
</evidence>
<organism evidence="8">
    <name type="scientific">Oikopleura dioica</name>
    <name type="common">Tunicate</name>
    <dbReference type="NCBI Taxonomy" id="34765"/>
    <lineage>
        <taxon>Eukaryota</taxon>
        <taxon>Metazoa</taxon>
        <taxon>Chordata</taxon>
        <taxon>Tunicata</taxon>
        <taxon>Appendicularia</taxon>
        <taxon>Copelata</taxon>
        <taxon>Oikopleuridae</taxon>
        <taxon>Oikopleura</taxon>
    </lineage>
</organism>
<feature type="domain" description="Laminin G" evidence="5">
    <location>
        <begin position="725"/>
        <end position="903"/>
    </location>
</feature>
<evidence type="ECO:0000259" key="5">
    <source>
        <dbReference type="PROSITE" id="PS50025"/>
    </source>
</evidence>
<dbReference type="SUPFAM" id="SSF100895">
    <property type="entry name" value="Kazal-type serine protease inhibitors"/>
    <property type="match status" value="5"/>
</dbReference>
<dbReference type="PROSITE" id="PS50027">
    <property type="entry name" value="EGF_LAM_2"/>
    <property type="match status" value="1"/>
</dbReference>
<comment type="caution">
    <text evidence="4">Lacks conserved residue(s) required for the propagation of feature annotation.</text>
</comment>
<dbReference type="GO" id="GO:0030154">
    <property type="term" value="P:cell differentiation"/>
    <property type="evidence" value="ECO:0007669"/>
    <property type="project" value="TreeGrafter"/>
</dbReference>
<evidence type="ECO:0008006" key="10">
    <source>
        <dbReference type="Google" id="ProtNLM"/>
    </source>
</evidence>
<evidence type="ECO:0000256" key="1">
    <source>
        <dbReference type="ARBA" id="ARBA00022690"/>
    </source>
</evidence>
<feature type="domain" description="Laminin G" evidence="5">
    <location>
        <begin position="1131"/>
        <end position="1319"/>
    </location>
</feature>
<dbReference type="InterPro" id="IPR013320">
    <property type="entry name" value="ConA-like_dom_sf"/>
</dbReference>
<dbReference type="PROSITE" id="PS01248">
    <property type="entry name" value="EGF_LAM_1"/>
    <property type="match status" value="1"/>
</dbReference>
<dbReference type="InterPro" id="IPR002049">
    <property type="entry name" value="LE_dom"/>
</dbReference>
<dbReference type="EMBL" id="FN653015">
    <property type="protein sequence ID" value="CBY20540.1"/>
    <property type="molecule type" value="Genomic_DNA"/>
</dbReference>
<dbReference type="Gene3D" id="2.60.120.200">
    <property type="match status" value="3"/>
</dbReference>
<accession>E4WS08</accession>
<evidence type="ECO:0000259" key="6">
    <source>
        <dbReference type="PROSITE" id="PS50027"/>
    </source>
</evidence>
<dbReference type="CDD" id="cd00104">
    <property type="entry name" value="KAZAL_FS"/>
    <property type="match status" value="5"/>
</dbReference>
<dbReference type="SUPFAM" id="SSF57184">
    <property type="entry name" value="Growth factor receptor domain"/>
    <property type="match status" value="1"/>
</dbReference>
<proteinExistence type="predicted"/>
<dbReference type="PROSITE" id="PS50025">
    <property type="entry name" value="LAM_G_DOMAIN"/>
    <property type="match status" value="2"/>
</dbReference>
<dbReference type="PROSITE" id="PS51465">
    <property type="entry name" value="KAZAL_2"/>
    <property type="match status" value="5"/>
</dbReference>
<dbReference type="OrthoDB" id="88467at2759"/>
<evidence type="ECO:0000259" key="7">
    <source>
        <dbReference type="PROSITE" id="PS51465"/>
    </source>
</evidence>
<dbReference type="InterPro" id="IPR001791">
    <property type="entry name" value="Laminin_G"/>
</dbReference>
<dbReference type="CDD" id="cd00110">
    <property type="entry name" value="LamG"/>
    <property type="match status" value="2"/>
</dbReference>
<evidence type="ECO:0000256" key="3">
    <source>
        <dbReference type="ARBA" id="ARBA00023157"/>
    </source>
</evidence>
<gene>
    <name evidence="8" type="ORF">GSOID_T00000538001</name>
</gene>
<feature type="disulfide bond" evidence="4">
    <location>
        <begin position="439"/>
        <end position="448"/>
    </location>
</feature>
<dbReference type="Pfam" id="PF02210">
    <property type="entry name" value="Laminin_G_2"/>
    <property type="match status" value="2"/>
</dbReference>
<dbReference type="Gene3D" id="2.170.300.10">
    <property type="entry name" value="Tie2 ligand-binding domain superfamily"/>
    <property type="match status" value="1"/>
</dbReference>
<dbReference type="InParanoid" id="E4WS08"/>
<dbReference type="CDD" id="cd00055">
    <property type="entry name" value="EGF_Lam"/>
    <property type="match status" value="2"/>
</dbReference>
<feature type="domain" description="Kazal-like" evidence="7">
    <location>
        <begin position="290"/>
        <end position="338"/>
    </location>
</feature>
<evidence type="ECO:0000313" key="9">
    <source>
        <dbReference type="Proteomes" id="UP000001307"/>
    </source>
</evidence>
<dbReference type="Gene3D" id="3.30.60.30">
    <property type="match status" value="5"/>
</dbReference>
<evidence type="ECO:0000256" key="2">
    <source>
        <dbReference type="ARBA" id="ARBA00022900"/>
    </source>
</evidence>
<dbReference type="InterPro" id="IPR002350">
    <property type="entry name" value="Kazal_dom"/>
</dbReference>
<feature type="domain" description="Kazal-like" evidence="7">
    <location>
        <begin position="219"/>
        <end position="266"/>
    </location>
</feature>
<dbReference type="SMART" id="SM00180">
    <property type="entry name" value="EGF_Lam"/>
    <property type="match status" value="2"/>
</dbReference>
<dbReference type="PANTHER" id="PTHR10913">
    <property type="entry name" value="FOLLISTATIN-RELATED"/>
    <property type="match status" value="1"/>
</dbReference>